<evidence type="ECO:0000313" key="2">
    <source>
        <dbReference type="EMBL" id="RFU94846.1"/>
    </source>
</evidence>
<keyword evidence="3" id="KW-1185">Reference proteome</keyword>
<dbReference type="SMART" id="SM01058">
    <property type="entry name" value="CarD_TRCF"/>
    <property type="match status" value="1"/>
</dbReference>
<dbReference type="InterPro" id="IPR048792">
    <property type="entry name" value="CarD_C"/>
</dbReference>
<dbReference type="PANTHER" id="PTHR38447">
    <property type="entry name" value="TRANSCRIPTION FACTOR YDEB-RELATED"/>
    <property type="match status" value="1"/>
</dbReference>
<dbReference type="Pfam" id="PF02559">
    <property type="entry name" value="CarD_TRCF_RID"/>
    <property type="match status" value="1"/>
</dbReference>
<reference evidence="2 3" key="2">
    <citation type="submission" date="2018-09" db="EMBL/GenBank/DDBJ databases">
        <title>Genome of Sphaerochaeta halotolerans strain 4-11.</title>
        <authorList>
            <person name="Nazina T.N."/>
            <person name="Sokolova D.S."/>
        </authorList>
    </citation>
    <scope>NUCLEOTIDE SEQUENCE [LARGE SCALE GENOMIC DNA]</scope>
    <source>
        <strain evidence="2 3">4-11</strain>
    </source>
</reference>
<dbReference type="Pfam" id="PF21095">
    <property type="entry name" value="CarD_C"/>
    <property type="match status" value="1"/>
</dbReference>
<dbReference type="InterPro" id="IPR036101">
    <property type="entry name" value="CarD-like/TRCF_RID_sf"/>
</dbReference>
<dbReference type="InterPro" id="IPR052531">
    <property type="entry name" value="CarD-like_regulator"/>
</dbReference>
<dbReference type="PANTHER" id="PTHR38447:SF1">
    <property type="entry name" value="RNA POLYMERASE-BINDING TRANSCRIPTION FACTOR CARD"/>
    <property type="match status" value="1"/>
</dbReference>
<dbReference type="Gene3D" id="2.40.10.170">
    <property type="match status" value="1"/>
</dbReference>
<reference evidence="3" key="1">
    <citation type="submission" date="2018-08" db="EMBL/GenBank/DDBJ databases">
        <authorList>
            <person name="Grouzdev D.S."/>
            <person name="Krutkina M.S."/>
        </authorList>
    </citation>
    <scope>NUCLEOTIDE SEQUENCE [LARGE SCALE GENOMIC DNA]</scope>
    <source>
        <strain evidence="3">4-11</strain>
    </source>
</reference>
<dbReference type="InterPro" id="IPR003711">
    <property type="entry name" value="CarD-like/TRCF_RID"/>
</dbReference>
<dbReference type="InterPro" id="IPR042215">
    <property type="entry name" value="CarD-like_C"/>
</dbReference>
<dbReference type="RefSeq" id="WP_117330544.1">
    <property type="nucleotide sequence ID" value="NZ_QUWK01000007.1"/>
</dbReference>
<proteinExistence type="predicted"/>
<sequence length="167" mass="19322">MNSAQEPKQFAIGEHVVYPLQGVGVIKRIEERMFRGVATMYYVIYLDISDMTVMIPVDKSEEMGIRPIVAEKEAKQAIESISSKYDPMPVDWKVRYQMNVDLLRQGSITSIAKVVQALYHRSKIKELPVQERKLYDNALRLLIDEISFALKKDKKEIELLVFSKLEK</sequence>
<dbReference type="SUPFAM" id="SSF141259">
    <property type="entry name" value="CarD-like"/>
    <property type="match status" value="1"/>
</dbReference>
<dbReference type="Proteomes" id="UP000264002">
    <property type="component" value="Unassembled WGS sequence"/>
</dbReference>
<name>A0A372MHN1_9SPIR</name>
<dbReference type="Gene3D" id="1.20.58.1290">
    <property type="entry name" value="CarD-like, C-terminal domain"/>
    <property type="match status" value="1"/>
</dbReference>
<evidence type="ECO:0000313" key="3">
    <source>
        <dbReference type="Proteomes" id="UP000264002"/>
    </source>
</evidence>
<organism evidence="2 3">
    <name type="scientific">Sphaerochaeta halotolerans</name>
    <dbReference type="NCBI Taxonomy" id="2293840"/>
    <lineage>
        <taxon>Bacteria</taxon>
        <taxon>Pseudomonadati</taxon>
        <taxon>Spirochaetota</taxon>
        <taxon>Spirochaetia</taxon>
        <taxon>Spirochaetales</taxon>
        <taxon>Sphaerochaetaceae</taxon>
        <taxon>Sphaerochaeta</taxon>
    </lineage>
</organism>
<evidence type="ECO:0000259" key="1">
    <source>
        <dbReference type="SMART" id="SM01058"/>
    </source>
</evidence>
<feature type="domain" description="CarD-like/TRCF RNAP-interacting" evidence="1">
    <location>
        <begin position="9"/>
        <end position="119"/>
    </location>
</feature>
<dbReference type="AlphaFoldDB" id="A0A372MHN1"/>
<dbReference type="OrthoDB" id="9786074at2"/>
<accession>A0A372MHN1</accession>
<dbReference type="GO" id="GO:0009303">
    <property type="term" value="P:rRNA transcription"/>
    <property type="evidence" value="ECO:0007669"/>
    <property type="project" value="TreeGrafter"/>
</dbReference>
<dbReference type="EMBL" id="QUWK01000007">
    <property type="protein sequence ID" value="RFU94846.1"/>
    <property type="molecule type" value="Genomic_DNA"/>
</dbReference>
<comment type="caution">
    <text evidence="2">The sequence shown here is derived from an EMBL/GenBank/DDBJ whole genome shotgun (WGS) entry which is preliminary data.</text>
</comment>
<protein>
    <submittedName>
        <fullName evidence="2">CarD family transcriptional regulator</fullName>
    </submittedName>
</protein>
<gene>
    <name evidence="2" type="ORF">DYP60_08340</name>
</gene>